<dbReference type="InterPro" id="IPR003323">
    <property type="entry name" value="OTU_dom"/>
</dbReference>
<comment type="similarity">
    <text evidence="3">Belongs to the peptidase C85 family.</text>
</comment>
<evidence type="ECO:0000259" key="14">
    <source>
        <dbReference type="PROSITE" id="PS50011"/>
    </source>
</evidence>
<keyword evidence="8" id="KW-0378">Hydrolase</keyword>
<dbReference type="EMBL" id="AWWV01011422">
    <property type="protein sequence ID" value="OMO72443.1"/>
    <property type="molecule type" value="Genomic_DNA"/>
</dbReference>
<dbReference type="GO" id="GO:0005524">
    <property type="term" value="F:ATP binding"/>
    <property type="evidence" value="ECO:0007669"/>
    <property type="project" value="InterPro"/>
</dbReference>
<dbReference type="PROSITE" id="PS50802">
    <property type="entry name" value="OTU"/>
    <property type="match status" value="1"/>
</dbReference>
<evidence type="ECO:0000256" key="4">
    <source>
        <dbReference type="ARBA" id="ARBA00012759"/>
    </source>
</evidence>
<evidence type="ECO:0000256" key="8">
    <source>
        <dbReference type="ARBA" id="ARBA00022801"/>
    </source>
</evidence>
<dbReference type="Gene3D" id="3.90.70.80">
    <property type="match status" value="1"/>
</dbReference>
<dbReference type="AlphaFoldDB" id="A0A1R3HQ34"/>
<dbReference type="STRING" id="210143.A0A1R3HQ34"/>
<dbReference type="GO" id="GO:0004843">
    <property type="term" value="F:cysteine-type deubiquitinase activity"/>
    <property type="evidence" value="ECO:0007669"/>
    <property type="project" value="UniProtKB-EC"/>
</dbReference>
<proteinExistence type="inferred from homology"/>
<comment type="caution">
    <text evidence="16">The sequence shown here is derived from an EMBL/GenBank/DDBJ whole genome shotgun (WGS) entry which is preliminary data.</text>
</comment>
<feature type="compositionally biased region" description="Polar residues" evidence="13">
    <location>
        <begin position="480"/>
        <end position="492"/>
    </location>
</feature>
<evidence type="ECO:0000256" key="6">
    <source>
        <dbReference type="ARBA" id="ARBA00022553"/>
    </source>
</evidence>
<dbReference type="Pfam" id="PF00069">
    <property type="entry name" value="Pkinase"/>
    <property type="match status" value="1"/>
</dbReference>
<evidence type="ECO:0000256" key="9">
    <source>
        <dbReference type="ARBA" id="ARBA00022821"/>
    </source>
</evidence>
<organism evidence="16 17">
    <name type="scientific">Corchorus capsularis</name>
    <name type="common">Jute</name>
    <dbReference type="NCBI Taxonomy" id="210143"/>
    <lineage>
        <taxon>Eukaryota</taxon>
        <taxon>Viridiplantae</taxon>
        <taxon>Streptophyta</taxon>
        <taxon>Embryophyta</taxon>
        <taxon>Tracheophyta</taxon>
        <taxon>Spermatophyta</taxon>
        <taxon>Magnoliopsida</taxon>
        <taxon>eudicotyledons</taxon>
        <taxon>Gunneridae</taxon>
        <taxon>Pentapetalae</taxon>
        <taxon>rosids</taxon>
        <taxon>malvids</taxon>
        <taxon>Malvales</taxon>
        <taxon>Malvaceae</taxon>
        <taxon>Grewioideae</taxon>
        <taxon>Apeibeae</taxon>
        <taxon>Corchorus</taxon>
    </lineage>
</organism>
<dbReference type="Pfam" id="PF02338">
    <property type="entry name" value="OTU"/>
    <property type="match status" value="1"/>
</dbReference>
<comment type="catalytic activity">
    <reaction evidence="11">
        <text>L-threonyl-[protein] + ATP = O-phospho-L-threonyl-[protein] + ADP + H(+)</text>
        <dbReference type="Rhea" id="RHEA:46608"/>
        <dbReference type="Rhea" id="RHEA-COMP:11060"/>
        <dbReference type="Rhea" id="RHEA-COMP:11605"/>
        <dbReference type="ChEBI" id="CHEBI:15378"/>
        <dbReference type="ChEBI" id="CHEBI:30013"/>
        <dbReference type="ChEBI" id="CHEBI:30616"/>
        <dbReference type="ChEBI" id="CHEBI:61977"/>
        <dbReference type="ChEBI" id="CHEBI:456216"/>
        <dbReference type="EC" id="2.7.11.1"/>
    </reaction>
</comment>
<dbReference type="OrthoDB" id="4062651at2759"/>
<reference evidence="16 17" key="1">
    <citation type="submission" date="2013-09" db="EMBL/GenBank/DDBJ databases">
        <title>Corchorus capsularis genome sequencing.</title>
        <authorList>
            <person name="Alam M."/>
            <person name="Haque M.S."/>
            <person name="Islam M.S."/>
            <person name="Emdad E.M."/>
            <person name="Islam M.M."/>
            <person name="Ahmed B."/>
            <person name="Halim A."/>
            <person name="Hossen Q.M.M."/>
            <person name="Hossain M.Z."/>
            <person name="Ahmed R."/>
            <person name="Khan M.M."/>
            <person name="Islam R."/>
            <person name="Rashid M.M."/>
            <person name="Khan S.A."/>
            <person name="Rahman M.S."/>
            <person name="Alam M."/>
        </authorList>
    </citation>
    <scope>NUCLEOTIDE SEQUENCE [LARGE SCALE GENOMIC DNA]</scope>
    <source>
        <strain evidence="17">cv. CVL-1</strain>
        <tissue evidence="16">Whole seedling</tissue>
    </source>
</reference>
<dbReference type="Proteomes" id="UP000188268">
    <property type="component" value="Unassembled WGS sequence"/>
</dbReference>
<keyword evidence="10" id="KW-0472">Membrane</keyword>
<dbReference type="CDD" id="cd22751">
    <property type="entry name" value="OTU_plant_OTU9-like"/>
    <property type="match status" value="1"/>
</dbReference>
<dbReference type="GO" id="GO:0006952">
    <property type="term" value="P:defense response"/>
    <property type="evidence" value="ECO:0007669"/>
    <property type="project" value="UniProtKB-KW"/>
</dbReference>
<dbReference type="GO" id="GO:0005886">
    <property type="term" value="C:plasma membrane"/>
    <property type="evidence" value="ECO:0007669"/>
    <property type="project" value="UniProtKB-SubCell"/>
</dbReference>
<evidence type="ECO:0000256" key="13">
    <source>
        <dbReference type="SAM" id="MobiDB-lite"/>
    </source>
</evidence>
<dbReference type="PANTHER" id="PTHR45621">
    <property type="entry name" value="OS01G0588500 PROTEIN-RELATED"/>
    <property type="match status" value="1"/>
</dbReference>
<comment type="catalytic activity">
    <reaction evidence="1">
        <text>Thiol-dependent hydrolysis of ester, thioester, amide, peptide and isopeptide bonds formed by the C-terminal Gly of ubiquitin (a 76-residue protein attached to proteins as an intracellular targeting signal).</text>
        <dbReference type="EC" id="3.4.19.12"/>
    </reaction>
</comment>
<dbReference type="InterPro" id="IPR000719">
    <property type="entry name" value="Prot_kinase_dom"/>
</dbReference>
<dbReference type="InterPro" id="IPR050823">
    <property type="entry name" value="Plant_Ser_Thr_Prot_Kinase"/>
</dbReference>
<dbReference type="SUPFAM" id="SSF56112">
    <property type="entry name" value="Protein kinase-like (PK-like)"/>
    <property type="match status" value="1"/>
</dbReference>
<dbReference type="EC" id="3.4.19.12" evidence="4"/>
<comment type="subcellular location">
    <subcellularLocation>
        <location evidence="2">Cell membrane</location>
    </subcellularLocation>
</comment>
<evidence type="ECO:0000256" key="5">
    <source>
        <dbReference type="ARBA" id="ARBA00022475"/>
    </source>
</evidence>
<protein>
    <recommendedName>
        <fullName evidence="4">ubiquitinyl hydrolase 1</fullName>
        <ecNumber evidence="4">3.4.19.12</ecNumber>
    </recommendedName>
</protein>
<keyword evidence="5" id="KW-1003">Cell membrane</keyword>
<accession>A0A1R3HQ34</accession>
<dbReference type="SUPFAM" id="SSF54001">
    <property type="entry name" value="Cysteine proteinases"/>
    <property type="match status" value="1"/>
</dbReference>
<evidence type="ECO:0000256" key="3">
    <source>
        <dbReference type="ARBA" id="ARBA00010407"/>
    </source>
</evidence>
<evidence type="ECO:0000256" key="11">
    <source>
        <dbReference type="ARBA" id="ARBA00047899"/>
    </source>
</evidence>
<evidence type="ECO:0000256" key="1">
    <source>
        <dbReference type="ARBA" id="ARBA00000707"/>
    </source>
</evidence>
<dbReference type="FunFam" id="1.10.510.10:FF:000715">
    <property type="entry name" value="Serine/threonine-protein kinase PCRK2"/>
    <property type="match status" value="1"/>
</dbReference>
<keyword evidence="6" id="KW-0597">Phosphoprotein</keyword>
<dbReference type="PROSITE" id="PS50011">
    <property type="entry name" value="PROTEIN_KINASE_DOM"/>
    <property type="match status" value="1"/>
</dbReference>
<evidence type="ECO:0000256" key="2">
    <source>
        <dbReference type="ARBA" id="ARBA00004236"/>
    </source>
</evidence>
<keyword evidence="7" id="KW-0833">Ubl conjugation pathway</keyword>
<gene>
    <name evidence="16" type="ORF">CCACVL1_17793</name>
</gene>
<evidence type="ECO:0000313" key="16">
    <source>
        <dbReference type="EMBL" id="OMO72443.1"/>
    </source>
</evidence>
<evidence type="ECO:0000313" key="17">
    <source>
        <dbReference type="Proteomes" id="UP000188268"/>
    </source>
</evidence>
<comment type="catalytic activity">
    <reaction evidence="12">
        <text>L-seryl-[protein] + ATP = O-phospho-L-seryl-[protein] + ADP + H(+)</text>
        <dbReference type="Rhea" id="RHEA:17989"/>
        <dbReference type="Rhea" id="RHEA-COMP:9863"/>
        <dbReference type="Rhea" id="RHEA-COMP:11604"/>
        <dbReference type="ChEBI" id="CHEBI:15378"/>
        <dbReference type="ChEBI" id="CHEBI:29999"/>
        <dbReference type="ChEBI" id="CHEBI:30616"/>
        <dbReference type="ChEBI" id="CHEBI:83421"/>
        <dbReference type="ChEBI" id="CHEBI:456216"/>
        <dbReference type="EC" id="2.7.11.1"/>
    </reaction>
</comment>
<dbReference type="CDD" id="cd14066">
    <property type="entry name" value="STKc_IRAK"/>
    <property type="match status" value="1"/>
</dbReference>
<evidence type="ECO:0000256" key="10">
    <source>
        <dbReference type="ARBA" id="ARBA00023136"/>
    </source>
</evidence>
<dbReference type="Gene3D" id="3.30.200.20">
    <property type="entry name" value="Phosphorylase Kinase, domain 1"/>
    <property type="match status" value="1"/>
</dbReference>
<sequence>MKCFIFPIWDKKDEPKTSKSISTRSINSIFTDRELGRSGSELNSQNVSAISNESLGRSPIPSLSQRPSNLRVFTVSELKSATKNFSRSVMLGEGGFGCVYKGFIKDPDDSSQKIEGHKEWVTEVNVLGVVEHQNLVKLVGYCAEDDERGIQRLLIYEYMPNRSVESHLSVRSETTLTWAMRLKIAQDAARGLAYLHEGMDFQIIFRDFKSSNILLDEQWNAKLSDFGLARLGPAEGLTHVSTAVVGTMGYAAPEYIQTGRLTSKIDVWSYGVFLYELITGRRPLDKNRPKNEQKLLDWVKPYLSDSKKFQLILDPRLKGKYQFKAAQKLAIVANRCLVKNPKSRPKMSEVLEMVNRIVEASVVPGSPEPPLKSLQSMETSREAERKHKRRIIDFRGGEKFIRAWTPKLISVVHRGDPFYQTAYNINSDMVQHNASGVYYHGHYYRSDTDPQSSQIENDEVIARALQEEFSNLALAEASQFSHDGEQQFQASSEPHDWHSPPTRSYYYSGYAYGQDESDDLVPTSSCSSPSDSEDCSCSLELTDGYLLDDDEVGKRLNQMIPIPHVPRINGEIPSIDEAMSDHERLLNRLQTYGFVEHKVPGDGNCQFRALSDQLYQTPDNHKVVRRQVVNQLKSHRETYEGYGPMDYDDYLKKMSKSGEWGDHVTLQAAADSYGKRIFVITSFKDTCYIEILPNFQKSKGVIFLSFWAEVHYNSIYFEEDQPSGEVRRKKKWWNFGN</sequence>
<evidence type="ECO:0000256" key="12">
    <source>
        <dbReference type="ARBA" id="ARBA00048679"/>
    </source>
</evidence>
<dbReference type="InterPro" id="IPR038765">
    <property type="entry name" value="Papain-like_cys_pep_sf"/>
</dbReference>
<keyword evidence="9" id="KW-0611">Plant defense</keyword>
<dbReference type="FunFam" id="3.90.70.80:FF:000001">
    <property type="entry name" value="OTU domain-containing protein"/>
    <property type="match status" value="1"/>
</dbReference>
<feature type="domain" description="Protein kinase" evidence="14">
    <location>
        <begin position="85"/>
        <end position="358"/>
    </location>
</feature>
<feature type="region of interest" description="Disordered" evidence="13">
    <location>
        <begin position="480"/>
        <end position="501"/>
    </location>
</feature>
<evidence type="ECO:0000256" key="7">
    <source>
        <dbReference type="ARBA" id="ARBA00022786"/>
    </source>
</evidence>
<evidence type="ECO:0000259" key="15">
    <source>
        <dbReference type="PROSITE" id="PS50802"/>
    </source>
</evidence>
<dbReference type="GO" id="GO:0004674">
    <property type="term" value="F:protein serine/threonine kinase activity"/>
    <property type="evidence" value="ECO:0007669"/>
    <property type="project" value="UniProtKB-EC"/>
</dbReference>
<keyword evidence="17" id="KW-1185">Reference proteome</keyword>
<dbReference type="Gramene" id="OMO72443">
    <property type="protein sequence ID" value="OMO72443"/>
    <property type="gene ID" value="CCACVL1_17793"/>
</dbReference>
<dbReference type="InterPro" id="IPR011009">
    <property type="entry name" value="Kinase-like_dom_sf"/>
</dbReference>
<feature type="domain" description="OTU" evidence="15">
    <location>
        <begin position="594"/>
        <end position="718"/>
    </location>
</feature>
<name>A0A1R3HQ34_COCAP</name>
<dbReference type="Gene3D" id="1.10.510.10">
    <property type="entry name" value="Transferase(Phosphotransferase) domain 1"/>
    <property type="match status" value="1"/>
</dbReference>